<evidence type="ECO:0000256" key="1">
    <source>
        <dbReference type="SAM" id="MobiDB-lite"/>
    </source>
</evidence>
<accession>A0A8K0JYP6</accession>
<gene>
    <name evidence="3" type="ORF">J437_LFUL001888</name>
</gene>
<dbReference type="Proteomes" id="UP000792457">
    <property type="component" value="Unassembled WGS sequence"/>
</dbReference>
<dbReference type="AlphaFoldDB" id="A0A8K0JYP6"/>
<comment type="caution">
    <text evidence="3">The sequence shown here is derived from an EMBL/GenBank/DDBJ whole genome shotgun (WGS) entry which is preliminary data.</text>
</comment>
<evidence type="ECO:0000313" key="3">
    <source>
        <dbReference type="EMBL" id="KAG8222718.1"/>
    </source>
</evidence>
<dbReference type="EMBL" id="KZ308142">
    <property type="protein sequence ID" value="KAG8222718.1"/>
    <property type="molecule type" value="Genomic_DNA"/>
</dbReference>
<feature type="compositionally biased region" description="Polar residues" evidence="1">
    <location>
        <begin position="144"/>
        <end position="166"/>
    </location>
</feature>
<dbReference type="OrthoDB" id="8187571at2759"/>
<feature type="domain" description="DDE-1" evidence="2">
    <location>
        <begin position="49"/>
        <end position="102"/>
    </location>
</feature>
<keyword evidence="4" id="KW-1185">Reference proteome</keyword>
<reference evidence="3" key="2">
    <citation type="submission" date="2017-10" db="EMBL/GenBank/DDBJ databases">
        <title>Ladona fulva Genome sequencing and assembly.</title>
        <authorList>
            <person name="Murali S."/>
            <person name="Richards S."/>
            <person name="Bandaranaike D."/>
            <person name="Bellair M."/>
            <person name="Blankenburg K."/>
            <person name="Chao H."/>
            <person name="Dinh H."/>
            <person name="Doddapaneni H."/>
            <person name="Dugan-Rocha S."/>
            <person name="Elkadiri S."/>
            <person name="Gnanaolivu R."/>
            <person name="Hernandez B."/>
            <person name="Skinner E."/>
            <person name="Javaid M."/>
            <person name="Lee S."/>
            <person name="Li M."/>
            <person name="Ming W."/>
            <person name="Munidasa M."/>
            <person name="Muniz J."/>
            <person name="Nguyen L."/>
            <person name="Hughes D."/>
            <person name="Osuji N."/>
            <person name="Pu L.-L."/>
            <person name="Puazo M."/>
            <person name="Qu C."/>
            <person name="Quiroz J."/>
            <person name="Raj R."/>
            <person name="Weissenberger G."/>
            <person name="Xin Y."/>
            <person name="Zou X."/>
            <person name="Han Y."/>
            <person name="Worley K."/>
            <person name="Muzny D."/>
            <person name="Gibbs R."/>
        </authorList>
    </citation>
    <scope>NUCLEOTIDE SEQUENCE</scope>
    <source>
        <strain evidence="3">Sampled in the wild</strain>
    </source>
</reference>
<name>A0A8K0JYP6_LADFU</name>
<organism evidence="3 4">
    <name type="scientific">Ladona fulva</name>
    <name type="common">Scarce chaser dragonfly</name>
    <name type="synonym">Libellula fulva</name>
    <dbReference type="NCBI Taxonomy" id="123851"/>
    <lineage>
        <taxon>Eukaryota</taxon>
        <taxon>Metazoa</taxon>
        <taxon>Ecdysozoa</taxon>
        <taxon>Arthropoda</taxon>
        <taxon>Hexapoda</taxon>
        <taxon>Insecta</taxon>
        <taxon>Pterygota</taxon>
        <taxon>Palaeoptera</taxon>
        <taxon>Odonata</taxon>
        <taxon>Epiprocta</taxon>
        <taxon>Anisoptera</taxon>
        <taxon>Libelluloidea</taxon>
        <taxon>Libellulidae</taxon>
        <taxon>Ladona</taxon>
    </lineage>
</organism>
<evidence type="ECO:0000313" key="4">
    <source>
        <dbReference type="Proteomes" id="UP000792457"/>
    </source>
</evidence>
<protein>
    <recommendedName>
        <fullName evidence="2">DDE-1 domain-containing protein</fullName>
    </recommendedName>
</protein>
<dbReference type="InterPro" id="IPR004875">
    <property type="entry name" value="DDE_SF_endonuclease_dom"/>
</dbReference>
<proteinExistence type="predicted"/>
<dbReference type="GO" id="GO:0003676">
    <property type="term" value="F:nucleic acid binding"/>
    <property type="evidence" value="ECO:0007669"/>
    <property type="project" value="InterPro"/>
</dbReference>
<reference evidence="3" key="1">
    <citation type="submission" date="2013-04" db="EMBL/GenBank/DDBJ databases">
        <authorList>
            <person name="Qu J."/>
            <person name="Murali S.C."/>
            <person name="Bandaranaike D."/>
            <person name="Bellair M."/>
            <person name="Blankenburg K."/>
            <person name="Chao H."/>
            <person name="Dinh H."/>
            <person name="Doddapaneni H."/>
            <person name="Downs B."/>
            <person name="Dugan-Rocha S."/>
            <person name="Elkadiri S."/>
            <person name="Gnanaolivu R.D."/>
            <person name="Hernandez B."/>
            <person name="Javaid M."/>
            <person name="Jayaseelan J.C."/>
            <person name="Lee S."/>
            <person name="Li M."/>
            <person name="Ming W."/>
            <person name="Munidasa M."/>
            <person name="Muniz J."/>
            <person name="Nguyen L."/>
            <person name="Ongeri F."/>
            <person name="Osuji N."/>
            <person name="Pu L.-L."/>
            <person name="Puazo M."/>
            <person name="Qu C."/>
            <person name="Quiroz J."/>
            <person name="Raj R."/>
            <person name="Weissenberger G."/>
            <person name="Xin Y."/>
            <person name="Zou X."/>
            <person name="Han Y."/>
            <person name="Richards S."/>
            <person name="Worley K."/>
            <person name="Muzny D."/>
            <person name="Gibbs R."/>
        </authorList>
    </citation>
    <scope>NUCLEOTIDE SEQUENCE</scope>
    <source>
        <strain evidence="3">Sampled in the wild</strain>
    </source>
</reference>
<dbReference type="Pfam" id="PF03184">
    <property type="entry name" value="DDE_1"/>
    <property type="match status" value="1"/>
</dbReference>
<feature type="region of interest" description="Disordered" evidence="1">
    <location>
        <begin position="124"/>
        <end position="166"/>
    </location>
</feature>
<sequence length="166" mass="18426">MVKKINFKKKKENVQNKCKPLRFVSWKKESVNPLDGSNDSEGMENYHLIFRVKPSKEERIHLLLDNHGSHLSVEALNKVSKPGIVTVTFPPHTSHKLQPLDLAGHSFLSMKVVALPHVTQLYQSVSEPSSSKEVSDDITLGENGAQSSASTPYPTNSNLNKIATPE</sequence>
<evidence type="ECO:0000259" key="2">
    <source>
        <dbReference type="Pfam" id="PF03184"/>
    </source>
</evidence>